<dbReference type="AlphaFoldDB" id="A0A967EE68"/>
<gene>
    <name evidence="2" type="ORF">GOB87_12455</name>
</gene>
<proteinExistence type="predicted"/>
<feature type="domain" description="DUF4232" evidence="1">
    <location>
        <begin position="87"/>
        <end position="186"/>
    </location>
</feature>
<dbReference type="EMBL" id="WOTH01000031">
    <property type="protein sequence ID" value="NHO54745.1"/>
    <property type="molecule type" value="Genomic_DNA"/>
</dbReference>
<evidence type="ECO:0000313" key="2">
    <source>
        <dbReference type="EMBL" id="NHO54745.1"/>
    </source>
</evidence>
<organism evidence="2 3">
    <name type="scientific">Acetobacter estunensis</name>
    <dbReference type="NCBI Taxonomy" id="104097"/>
    <lineage>
        <taxon>Bacteria</taxon>
        <taxon>Pseudomonadati</taxon>
        <taxon>Pseudomonadota</taxon>
        <taxon>Alphaproteobacteria</taxon>
        <taxon>Acetobacterales</taxon>
        <taxon>Acetobacteraceae</taxon>
        <taxon>Acetobacter</taxon>
    </lineage>
</organism>
<sequence length="224" mass="24300">MNFSRDVTQRFIRKAATSCTLSVSRIAGSCHEPGSFSRCNCPAGSTVSCIGYSKETADMRGGKLLTGLLLTVAFVRPVWAATKDKTCRPADLSLHLNGGQGEFDGMSHSGTWLVFTNHGDTSCSLLRYPVIRLEDAQGRLLAKGERKARVDPSQTVVMAPHSTWRASLYWVSGDVYGRGRCVSPSRAVVGWGQRRLRVGFDGHTLCGPAQEMVSFEEGGLELSP</sequence>
<evidence type="ECO:0000259" key="1">
    <source>
        <dbReference type="Pfam" id="PF14016"/>
    </source>
</evidence>
<dbReference type="Proteomes" id="UP000597459">
    <property type="component" value="Unassembled WGS sequence"/>
</dbReference>
<accession>A0A967EE68</accession>
<protein>
    <submittedName>
        <fullName evidence="2">DUF4232 domain-containing protein</fullName>
    </submittedName>
</protein>
<reference evidence="2" key="1">
    <citation type="submission" date="2019-11" db="EMBL/GenBank/DDBJ databases">
        <title>Description of new Acetobacter species.</title>
        <authorList>
            <person name="Cleenwerck I."/>
            <person name="Sombolestani A.S."/>
        </authorList>
    </citation>
    <scope>NUCLEOTIDE SEQUENCE</scope>
    <source>
        <strain evidence="2">LMG 1626</strain>
    </source>
</reference>
<comment type="caution">
    <text evidence="2">The sequence shown here is derived from an EMBL/GenBank/DDBJ whole genome shotgun (WGS) entry which is preliminary data.</text>
</comment>
<evidence type="ECO:0000313" key="3">
    <source>
        <dbReference type="Proteomes" id="UP000597459"/>
    </source>
</evidence>
<dbReference type="Pfam" id="PF14016">
    <property type="entry name" value="DUF4232"/>
    <property type="match status" value="1"/>
</dbReference>
<keyword evidence="3" id="KW-1185">Reference proteome</keyword>
<dbReference type="InterPro" id="IPR025326">
    <property type="entry name" value="DUF4232"/>
</dbReference>
<name>A0A967EE68_9PROT</name>